<reference evidence="3" key="1">
    <citation type="journal article" date="2019" name="Int. J. Syst. Evol. Microbiol.">
        <title>The Global Catalogue of Microorganisms (GCM) 10K type strain sequencing project: providing services to taxonomists for standard genome sequencing and annotation.</title>
        <authorList>
            <consortium name="The Broad Institute Genomics Platform"/>
            <consortium name="The Broad Institute Genome Sequencing Center for Infectious Disease"/>
            <person name="Wu L."/>
            <person name="Ma J."/>
        </authorList>
    </citation>
    <scope>NUCLEOTIDE SEQUENCE [LARGE SCALE GENOMIC DNA]</scope>
    <source>
        <strain evidence="3">KCTC 52141</strain>
    </source>
</reference>
<comment type="caution">
    <text evidence="2">The sequence shown here is derived from an EMBL/GenBank/DDBJ whole genome shotgun (WGS) entry which is preliminary data.</text>
</comment>
<evidence type="ECO:0000313" key="2">
    <source>
        <dbReference type="EMBL" id="MFC3153949.1"/>
    </source>
</evidence>
<keyword evidence="3" id="KW-1185">Reference proteome</keyword>
<comment type="similarity">
    <text evidence="1">Belongs to the transposase 8 family.</text>
</comment>
<organism evidence="2 3">
    <name type="scientific">Gilvimarinus japonicus</name>
    <dbReference type="NCBI Taxonomy" id="1796469"/>
    <lineage>
        <taxon>Bacteria</taxon>
        <taxon>Pseudomonadati</taxon>
        <taxon>Pseudomonadota</taxon>
        <taxon>Gammaproteobacteria</taxon>
        <taxon>Cellvibrionales</taxon>
        <taxon>Cellvibrionaceae</taxon>
        <taxon>Gilvimarinus</taxon>
    </lineage>
</organism>
<proteinExistence type="inferred from homology"/>
<name>A0ABV7HJB7_9GAMM</name>
<dbReference type="InterPro" id="IPR009057">
    <property type="entry name" value="Homeodomain-like_sf"/>
</dbReference>
<evidence type="ECO:0000256" key="1">
    <source>
        <dbReference type="ARBA" id="ARBA00009964"/>
    </source>
</evidence>
<sequence length="95" mass="10867">MPSKHSDDIKKHAIHLVIDGGMSIGDAADKLRIGSRSIYNWINELKKSEASTNDLREFIHLRNELLKVKAERDLLRDLVLKMAANKDEPNEVRFS</sequence>
<dbReference type="Pfam" id="PF01527">
    <property type="entry name" value="HTH_Tnp_1"/>
    <property type="match status" value="1"/>
</dbReference>
<evidence type="ECO:0000313" key="3">
    <source>
        <dbReference type="Proteomes" id="UP001595548"/>
    </source>
</evidence>
<dbReference type="SUPFAM" id="SSF46689">
    <property type="entry name" value="Homeodomain-like"/>
    <property type="match status" value="1"/>
</dbReference>
<dbReference type="InterPro" id="IPR002514">
    <property type="entry name" value="Transposase_8"/>
</dbReference>
<gene>
    <name evidence="2" type="ORF">ACFOEB_01960</name>
</gene>
<protein>
    <submittedName>
        <fullName evidence="2">Transposase</fullName>
    </submittedName>
</protein>
<dbReference type="RefSeq" id="WP_339617365.1">
    <property type="nucleotide sequence ID" value="NZ_AP031500.1"/>
</dbReference>
<accession>A0ABV7HJB7</accession>
<dbReference type="Proteomes" id="UP001595548">
    <property type="component" value="Unassembled WGS sequence"/>
</dbReference>
<dbReference type="EMBL" id="JBHRTL010000003">
    <property type="protein sequence ID" value="MFC3153949.1"/>
    <property type="molecule type" value="Genomic_DNA"/>
</dbReference>